<feature type="domain" description="DUF6824" evidence="2">
    <location>
        <begin position="54"/>
        <end position="135"/>
    </location>
</feature>
<gene>
    <name evidence="3" type="ORF">CYCCA115_LOCUS23577</name>
</gene>
<name>A0AAD2GC45_9STRA</name>
<feature type="region of interest" description="Disordered" evidence="1">
    <location>
        <begin position="148"/>
        <end position="171"/>
    </location>
</feature>
<proteinExistence type="predicted"/>
<sequence>MKPSSTGEAPSEAPKKSALVSISKTEAAQMETQQRKASIRSSPNLSSVAEANNILFGRGKRFTYHPGNQRMRRILDKYRSQYFGASCAEKRKLIRKAYEEIIEGGVKFLKPAGREDEWVEVDVELAIQKVGHSLRCRRSFKGNIQESLTPRKAPTRKLQKGAMPQTTSAGPSMFQESQMQYMIQTSITRPLEDELLLRRRIAQQRTLELGFSLLPNPMTSLLVQQLQLERLGLLPLTARTPTIQPGAFSQEALRVIEHEEELLRLMSSHGSSFS</sequence>
<organism evidence="3 4">
    <name type="scientific">Cylindrotheca closterium</name>
    <dbReference type="NCBI Taxonomy" id="2856"/>
    <lineage>
        <taxon>Eukaryota</taxon>
        <taxon>Sar</taxon>
        <taxon>Stramenopiles</taxon>
        <taxon>Ochrophyta</taxon>
        <taxon>Bacillariophyta</taxon>
        <taxon>Bacillariophyceae</taxon>
        <taxon>Bacillariophycidae</taxon>
        <taxon>Bacillariales</taxon>
        <taxon>Bacillariaceae</taxon>
        <taxon>Cylindrotheca</taxon>
    </lineage>
</organism>
<keyword evidence="4" id="KW-1185">Reference proteome</keyword>
<dbReference type="EMBL" id="CAKOGP040002424">
    <property type="protein sequence ID" value="CAJ1969182.1"/>
    <property type="molecule type" value="Genomic_DNA"/>
</dbReference>
<dbReference type="AlphaFoldDB" id="A0AAD2GC45"/>
<evidence type="ECO:0000313" key="4">
    <source>
        <dbReference type="Proteomes" id="UP001295423"/>
    </source>
</evidence>
<dbReference type="InterPro" id="IPR049227">
    <property type="entry name" value="DUF6824"/>
</dbReference>
<evidence type="ECO:0000313" key="3">
    <source>
        <dbReference type="EMBL" id="CAJ1969182.1"/>
    </source>
</evidence>
<reference evidence="3" key="1">
    <citation type="submission" date="2023-08" db="EMBL/GenBank/DDBJ databases">
        <authorList>
            <person name="Audoor S."/>
            <person name="Bilcke G."/>
        </authorList>
    </citation>
    <scope>NUCLEOTIDE SEQUENCE</scope>
</reference>
<dbReference type="Pfam" id="PF20710">
    <property type="entry name" value="DUF6824"/>
    <property type="match status" value="1"/>
</dbReference>
<accession>A0AAD2GC45</accession>
<dbReference type="Proteomes" id="UP001295423">
    <property type="component" value="Unassembled WGS sequence"/>
</dbReference>
<evidence type="ECO:0000259" key="2">
    <source>
        <dbReference type="Pfam" id="PF20710"/>
    </source>
</evidence>
<comment type="caution">
    <text evidence="3">The sequence shown here is derived from an EMBL/GenBank/DDBJ whole genome shotgun (WGS) entry which is preliminary data.</text>
</comment>
<protein>
    <recommendedName>
        <fullName evidence="2">DUF6824 domain-containing protein</fullName>
    </recommendedName>
</protein>
<evidence type="ECO:0000256" key="1">
    <source>
        <dbReference type="SAM" id="MobiDB-lite"/>
    </source>
</evidence>